<feature type="transmembrane region" description="Helical" evidence="2">
    <location>
        <begin position="1245"/>
        <end position="1271"/>
    </location>
</feature>
<dbReference type="OrthoDB" id="426294at2759"/>
<keyword evidence="2" id="KW-1133">Transmembrane helix</keyword>
<feature type="transmembrane region" description="Helical" evidence="2">
    <location>
        <begin position="1072"/>
        <end position="1092"/>
    </location>
</feature>
<proteinExistence type="predicted"/>
<dbReference type="Gene3D" id="2.170.260.10">
    <property type="entry name" value="paz domain"/>
    <property type="match status" value="1"/>
</dbReference>
<protein>
    <submittedName>
        <fullName evidence="3">Uncharacterized protein</fullName>
    </submittedName>
</protein>
<comment type="caution">
    <text evidence="3">The sequence shown here is derived from an EMBL/GenBank/DDBJ whole genome shotgun (WGS) entry which is preliminary data.</text>
</comment>
<keyword evidence="2" id="KW-0472">Membrane</keyword>
<keyword evidence="2" id="KW-0812">Transmembrane</keyword>
<feature type="transmembrane region" description="Helical" evidence="2">
    <location>
        <begin position="931"/>
        <end position="950"/>
    </location>
</feature>
<feature type="region of interest" description="Disordered" evidence="1">
    <location>
        <begin position="1501"/>
        <end position="1539"/>
    </location>
</feature>
<accession>A0A1Q9CD97</accession>
<keyword evidence="4" id="KW-1185">Reference proteome</keyword>
<evidence type="ECO:0000313" key="4">
    <source>
        <dbReference type="Proteomes" id="UP000186817"/>
    </source>
</evidence>
<feature type="region of interest" description="Disordered" evidence="1">
    <location>
        <begin position="1423"/>
        <end position="1457"/>
    </location>
</feature>
<reference evidence="3 4" key="1">
    <citation type="submission" date="2016-02" db="EMBL/GenBank/DDBJ databases">
        <title>Genome analysis of coral dinoflagellate symbionts highlights evolutionary adaptations to a symbiotic lifestyle.</title>
        <authorList>
            <person name="Aranda M."/>
            <person name="Li Y."/>
            <person name="Liew Y.J."/>
            <person name="Baumgarten S."/>
            <person name="Simakov O."/>
            <person name="Wilson M."/>
            <person name="Piel J."/>
            <person name="Ashoor H."/>
            <person name="Bougouffa S."/>
            <person name="Bajic V.B."/>
            <person name="Ryu T."/>
            <person name="Ravasi T."/>
            <person name="Bayer T."/>
            <person name="Micklem G."/>
            <person name="Kim H."/>
            <person name="Bhak J."/>
            <person name="Lajeunesse T.C."/>
            <person name="Voolstra C.R."/>
        </authorList>
    </citation>
    <scope>NUCLEOTIDE SEQUENCE [LARGE SCALE GENOMIC DNA]</scope>
    <source>
        <strain evidence="3 4">CCMP2467</strain>
    </source>
</reference>
<gene>
    <name evidence="3" type="ORF">AK812_SmicGene38652</name>
</gene>
<dbReference type="EMBL" id="LSRX01001336">
    <property type="protein sequence ID" value="OLP80886.1"/>
    <property type="molecule type" value="Genomic_DNA"/>
</dbReference>
<name>A0A1Q9CD97_SYMMI</name>
<sequence length="1539" mass="170877">MVWPSSVGRGRDGDKHQTDELLYVKVQDGGIDYKAVREPPAVVPDWLPELLGQMDRLTFWELVRTKVPVEPAPDSARDVQYMEVVGKSTPRLAAAVAESARDPSRTRESLSSQVEKYLDEARAADLLIKTGLIDLGTRSGVCKMFYALGAHRSWAAPTTRKLEETVIVSLPALGRTPSIAFGEDPEECDKDVPGPYLCVRFEDSDDGTYRWRENVPEEKRPEVQSVWRRLPYDYLSGTFCSPSMKFWNSDGCRYRPLPNICAWLRGRSMQKLIRCTPTMNQMPPYDFLREEEKKETDAKGAVAIVTFLFVRYKTLQGEVCYRRSTKGGGLGEEYWQGKKYRLIRVTCWLMDNRCLADLTPGRWTGLKGGILHAEDADGLERKGDRRYNTVQISWLQAKTLDMSPSATTTKSTPSALLSKRTEEILASLKKMPAKELKKPCSPVMMKLSDELAKQTAESANIRFGMPICLDTTGTTFVYSLYVESILLATSSIALQGREAVCRWTLKGVDDKSTPFLLLCEPHGWQGFCSFVVVSFPTPSQRSLCLRLAVSRVSAGLSSLPLAADFAVAFVDIADLSGEERFKVDLLELRNSELQVVAVAKLHSAAQHRWTPEPMPPPSQAKFLDYTVDAQASRLYEHIAAAAGIASATAELEAWLWLLRGIPRKTFTMRVSLFRMNWTNSIHQYDSYDLPDPQASADYERKLLQRRWADMKKHLVIWLPGRIFSPTKVKNFPRKVCDENGKLVQMDVCHVAEISAQKIQDGQTGWVVLALSATGCLAQAGQCKNIVEFLQGAMGGTHLFQPFPEIRAEWLRFCVSSTVVTNYNFRVYRIKQVHFDMNPFPAFAYRQRSGIDVEKFVEITYAKYLHMGGLLRLLFGLVLQLEGVGGVGTAKEKVFLRPNFCCHMGVTDEMSQEKSPLSAVLKQIKADELLEIWLRFAAVIVVVGSLALIGISVRLMSDTAFGAGKARETLHKLQDNLETLPSYLHRSNLLYNAFFLALGCLHFHLSLEGDNGGSFAQTLVEFVQFDCVEPAFLTLQLCKAPSALGLPRPPKQGRVAIFARSGKLARAVLEGSLGFLMLTGLLLSFRGSCKLFVLERSDAYADKLRQNQRERGTAVQNGVHLCFFLVWTCCTIVHLLQEVSILMAVLFVLGETQVILPENLGSSGSAQAVLVLAIVAVGLPFAWFYMWFRLQLGMAPWPLVGLLELAAAEVRQLEAQIEDLLKMPISARRVRELSVNYLQLHGRLRALSALAGTAPALILAGAVMQSLGLLMFEVLEDDDRFAQANIMVTGLFLSLISPTLVAFVRMAWVAHRCDGLGAVGLRLLSQTTVEGRSDLHDDADCTDLLLRFMYTVQAVPTGWFIGPTRAGPSFVLRAFLSVLVSALKQSWAFFFPDDWAEGDPRLGTILFAIGMVLLSDPELGEFGRRAGTDSLPDEAAPHPPTSARVASSPTKGGGGTSEDDRLLWSLLGSFGCAPETRCSCRWPEDDAEAARRQKEALFPRPRGACSEETIDLRADPPASGAAKTSTQGLSRARPVTDVRW</sequence>
<evidence type="ECO:0000256" key="2">
    <source>
        <dbReference type="SAM" id="Phobius"/>
    </source>
</evidence>
<feature type="transmembrane region" description="Helical" evidence="2">
    <location>
        <begin position="1113"/>
        <end position="1133"/>
    </location>
</feature>
<organism evidence="3 4">
    <name type="scientific">Symbiodinium microadriaticum</name>
    <name type="common">Dinoflagellate</name>
    <name type="synonym">Zooxanthella microadriatica</name>
    <dbReference type="NCBI Taxonomy" id="2951"/>
    <lineage>
        <taxon>Eukaryota</taxon>
        <taxon>Sar</taxon>
        <taxon>Alveolata</taxon>
        <taxon>Dinophyceae</taxon>
        <taxon>Suessiales</taxon>
        <taxon>Symbiodiniaceae</taxon>
        <taxon>Symbiodinium</taxon>
    </lineage>
</organism>
<evidence type="ECO:0000313" key="3">
    <source>
        <dbReference type="EMBL" id="OLP80886.1"/>
    </source>
</evidence>
<feature type="transmembrane region" description="Helical" evidence="2">
    <location>
        <begin position="1167"/>
        <end position="1187"/>
    </location>
</feature>
<evidence type="ECO:0000256" key="1">
    <source>
        <dbReference type="SAM" id="MobiDB-lite"/>
    </source>
</evidence>
<feature type="transmembrane region" description="Helical" evidence="2">
    <location>
        <begin position="988"/>
        <end position="1006"/>
    </location>
</feature>
<dbReference type="Proteomes" id="UP000186817">
    <property type="component" value="Unassembled WGS sequence"/>
</dbReference>
<feature type="transmembrane region" description="Helical" evidence="2">
    <location>
        <begin position="1283"/>
        <end position="1307"/>
    </location>
</feature>